<dbReference type="Proteomes" id="UP001152592">
    <property type="component" value="Unassembled WGS sequence"/>
</dbReference>
<dbReference type="OrthoDB" id="6780543at2759"/>
<sequence>MAITTQPKAAPTRLLLVSIPRTASNLLLRVLNVPKQPNLLTTPKGGYFFYSAFLDSTQNGSLQNRPADQWTEEQKDSVKNSCQTCFDSLEEWSSRAEQNEQVMFAKEHAYWLFSPATFLKSTTGQHDEEFFKAFRIQTPEKYGSTQTYSPSNETMFSDEYLRTWQMVFIIRHPALAWPSMYRSMQKLGDQGIIDDDGVRGTSVTNMSMRWTRLLYDWCLEQPDVPVAPPVVDAHDLIHNPEVVLQLCEKTGLDKSVVQFEWPDKTEKKSQYWACHNPNADENEVKLHQSAAGVMLSTLENSAGIVKDKAPKAVDITAEAEKWREEFGADVADLIEKCVRDSMPDYEYLKARRITP</sequence>
<gene>
    <name evidence="1" type="ORF">PSALAMII_LOCUS8139</name>
</gene>
<evidence type="ECO:0000313" key="2">
    <source>
        <dbReference type="Proteomes" id="UP001152592"/>
    </source>
</evidence>
<dbReference type="PANTHER" id="PTHR48419">
    <property type="entry name" value="SULFOTRANSFERASE DOMAIN-CONTAINING PROTEIN"/>
    <property type="match status" value="1"/>
</dbReference>
<protein>
    <submittedName>
        <fullName evidence="1">Uncharacterized protein</fullName>
    </submittedName>
</protein>
<organism evidence="1 2">
    <name type="scientific">Penicillium salamii</name>
    <dbReference type="NCBI Taxonomy" id="1612424"/>
    <lineage>
        <taxon>Eukaryota</taxon>
        <taxon>Fungi</taxon>
        <taxon>Dikarya</taxon>
        <taxon>Ascomycota</taxon>
        <taxon>Pezizomycotina</taxon>
        <taxon>Eurotiomycetes</taxon>
        <taxon>Eurotiomycetidae</taxon>
        <taxon>Eurotiales</taxon>
        <taxon>Aspergillaceae</taxon>
        <taxon>Penicillium</taxon>
    </lineage>
</organism>
<evidence type="ECO:0000313" key="1">
    <source>
        <dbReference type="EMBL" id="CAG8405456.1"/>
    </source>
</evidence>
<accession>A0A9W4JKK8</accession>
<name>A0A9W4JKK8_9EURO</name>
<dbReference type="AlphaFoldDB" id="A0A9W4JKK8"/>
<dbReference type="InterPro" id="IPR053226">
    <property type="entry name" value="Pyrrolopyrazine_biosynth_F"/>
</dbReference>
<reference evidence="1" key="1">
    <citation type="submission" date="2021-07" db="EMBL/GenBank/DDBJ databases">
        <authorList>
            <person name="Branca A.L. A."/>
        </authorList>
    </citation>
    <scope>NUCLEOTIDE SEQUENCE</scope>
</reference>
<proteinExistence type="predicted"/>
<dbReference type="SUPFAM" id="SSF52540">
    <property type="entry name" value="P-loop containing nucleoside triphosphate hydrolases"/>
    <property type="match status" value="1"/>
</dbReference>
<dbReference type="PANTHER" id="PTHR48419:SF1">
    <property type="entry name" value="SULFOTRANSFERASE DOMAIN-CONTAINING PROTEIN"/>
    <property type="match status" value="1"/>
</dbReference>
<dbReference type="InterPro" id="IPR027417">
    <property type="entry name" value="P-loop_NTPase"/>
</dbReference>
<dbReference type="EMBL" id="CAJVPD010000260">
    <property type="protein sequence ID" value="CAG8405456.1"/>
    <property type="molecule type" value="Genomic_DNA"/>
</dbReference>
<comment type="caution">
    <text evidence="1">The sequence shown here is derived from an EMBL/GenBank/DDBJ whole genome shotgun (WGS) entry which is preliminary data.</text>
</comment>
<dbReference type="Gene3D" id="3.40.50.300">
    <property type="entry name" value="P-loop containing nucleotide triphosphate hydrolases"/>
    <property type="match status" value="1"/>
</dbReference>